<dbReference type="InterPro" id="IPR009737">
    <property type="entry name" value="Aim32/Apd1-like"/>
</dbReference>
<accession>A0A833QQA6</accession>
<name>A0A833QQA6_9POAL</name>
<evidence type="ECO:0000256" key="2">
    <source>
        <dbReference type="SAM" id="Phobius"/>
    </source>
</evidence>
<feature type="compositionally biased region" description="Basic and acidic residues" evidence="1">
    <location>
        <begin position="324"/>
        <end position="344"/>
    </location>
</feature>
<gene>
    <name evidence="3" type="ORF">FCM35_KLT02806</name>
</gene>
<evidence type="ECO:0000313" key="3">
    <source>
        <dbReference type="EMBL" id="KAF3331400.1"/>
    </source>
</evidence>
<sequence length="397" mass="43016">MSDSIGTSPTPIGDAPISSPVEATGSAAGSLQNDGGILAVDAAAAAYDPESGFQRDEFGKETLAGTVQFHERHVFLCYKNPQVWPSHLESSESDRLPRLLSAAIKARKNEMNKSTRLTICEGEDGTDASNGDVLIFPDMIRYRRLTHFDVETFVEEALVKDTEWLPGSPTAITGAYVFVCAHGSRDKRCGTCGPALLNKFNEEIGVRGLQDQITVSGCSHIGGHKYAGNVIIFSPVNGEVSGHWYGYVAPDDVAVLLDQHIEKGEVVDHLWRGQLGLSEEDQKNALELKRQLANLTQQNSGGCCQGSNGNATCCQNGTQTETNSKSERAISEDGNDKIAPDEKVGSSARRSRSRKICHLPTLFETWEKEDTYAVLAVGLAGAAIFVAYSMYKHHHSK</sequence>
<organism evidence="3 4">
    <name type="scientific">Carex littledalei</name>
    <dbReference type="NCBI Taxonomy" id="544730"/>
    <lineage>
        <taxon>Eukaryota</taxon>
        <taxon>Viridiplantae</taxon>
        <taxon>Streptophyta</taxon>
        <taxon>Embryophyta</taxon>
        <taxon>Tracheophyta</taxon>
        <taxon>Spermatophyta</taxon>
        <taxon>Magnoliopsida</taxon>
        <taxon>Liliopsida</taxon>
        <taxon>Poales</taxon>
        <taxon>Cyperaceae</taxon>
        <taxon>Cyperoideae</taxon>
        <taxon>Cariceae</taxon>
        <taxon>Carex</taxon>
        <taxon>Carex subgen. Euthyceras</taxon>
    </lineage>
</organism>
<keyword evidence="2" id="KW-0812">Transmembrane</keyword>
<dbReference type="SUPFAM" id="SSF52833">
    <property type="entry name" value="Thioredoxin-like"/>
    <property type="match status" value="1"/>
</dbReference>
<feature type="region of interest" description="Disordered" evidence="1">
    <location>
        <begin position="317"/>
        <end position="350"/>
    </location>
</feature>
<feature type="compositionally biased region" description="Polar residues" evidence="1">
    <location>
        <begin position="1"/>
        <end position="10"/>
    </location>
</feature>
<dbReference type="CDD" id="cd03062">
    <property type="entry name" value="TRX_Fd_Sucrase"/>
    <property type="match status" value="1"/>
</dbReference>
<dbReference type="PANTHER" id="PTHR31902">
    <property type="entry name" value="ACTIN PATCHES DISTAL PROTEIN 1"/>
    <property type="match status" value="1"/>
</dbReference>
<reference evidence="3" key="1">
    <citation type="submission" date="2020-01" db="EMBL/GenBank/DDBJ databases">
        <title>Genome sequence of Kobresia littledalei, the first chromosome-level genome in the family Cyperaceae.</title>
        <authorList>
            <person name="Qu G."/>
        </authorList>
    </citation>
    <scope>NUCLEOTIDE SEQUENCE</scope>
    <source>
        <strain evidence="3">C.B.Clarke</strain>
        <tissue evidence="3">Leaf</tissue>
    </source>
</reference>
<feature type="transmembrane region" description="Helical" evidence="2">
    <location>
        <begin position="372"/>
        <end position="391"/>
    </location>
</feature>
<dbReference type="EMBL" id="SWLB01000012">
    <property type="protein sequence ID" value="KAF3331400.1"/>
    <property type="molecule type" value="Genomic_DNA"/>
</dbReference>
<dbReference type="AlphaFoldDB" id="A0A833QQA6"/>
<evidence type="ECO:0000256" key="1">
    <source>
        <dbReference type="SAM" id="MobiDB-lite"/>
    </source>
</evidence>
<dbReference type="Gene3D" id="3.40.30.10">
    <property type="entry name" value="Glutaredoxin"/>
    <property type="match status" value="2"/>
</dbReference>
<protein>
    <submittedName>
        <fullName evidence="3">Altered inheritance of mitochondria protein 32</fullName>
    </submittedName>
</protein>
<proteinExistence type="predicted"/>
<keyword evidence="2" id="KW-0472">Membrane</keyword>
<comment type="caution">
    <text evidence="3">The sequence shown here is derived from an EMBL/GenBank/DDBJ whole genome shotgun (WGS) entry which is preliminary data.</text>
</comment>
<dbReference type="Pfam" id="PF06999">
    <property type="entry name" value="Suc_Fer-like"/>
    <property type="match status" value="1"/>
</dbReference>
<dbReference type="PANTHER" id="PTHR31902:SF14">
    <property type="entry name" value="ACTIN PATCHES DISTAL PROTEIN 1"/>
    <property type="match status" value="1"/>
</dbReference>
<evidence type="ECO:0000313" key="4">
    <source>
        <dbReference type="Proteomes" id="UP000623129"/>
    </source>
</evidence>
<keyword evidence="2" id="KW-1133">Transmembrane helix</keyword>
<dbReference type="InterPro" id="IPR036249">
    <property type="entry name" value="Thioredoxin-like_sf"/>
</dbReference>
<dbReference type="Proteomes" id="UP000623129">
    <property type="component" value="Unassembled WGS sequence"/>
</dbReference>
<keyword evidence="4" id="KW-1185">Reference proteome</keyword>
<feature type="region of interest" description="Disordered" evidence="1">
    <location>
        <begin position="1"/>
        <end position="28"/>
    </location>
</feature>
<dbReference type="OrthoDB" id="10253744at2759"/>
<dbReference type="FunFam" id="3.40.30.10:FF:000213">
    <property type="entry name" value="APD1p protein"/>
    <property type="match status" value="1"/>
</dbReference>